<evidence type="ECO:0000313" key="2">
    <source>
        <dbReference type="EMBL" id="QGQ99254.1"/>
    </source>
</evidence>
<dbReference type="PANTHER" id="PTHR43433">
    <property type="entry name" value="HYDROLASE, ALPHA/BETA FOLD FAMILY PROTEIN"/>
    <property type="match status" value="1"/>
</dbReference>
<dbReference type="InterPro" id="IPR029058">
    <property type="entry name" value="AB_hydrolase_fold"/>
</dbReference>
<dbReference type="AlphaFoldDB" id="A0A6B8RTW5"/>
<proteinExistence type="predicted"/>
<dbReference type="SUPFAM" id="SSF53474">
    <property type="entry name" value="alpha/beta-Hydrolases"/>
    <property type="match status" value="1"/>
</dbReference>
<dbReference type="Pfam" id="PF00561">
    <property type="entry name" value="Abhydrolase_1"/>
    <property type="match status" value="1"/>
</dbReference>
<dbReference type="PRINTS" id="PR00111">
    <property type="entry name" value="ABHYDROLASE"/>
</dbReference>
<dbReference type="PANTHER" id="PTHR43433:SF5">
    <property type="entry name" value="AB HYDROLASE-1 DOMAIN-CONTAINING PROTEIN"/>
    <property type="match status" value="1"/>
</dbReference>
<feature type="domain" description="AB hydrolase-1" evidence="1">
    <location>
        <begin position="21"/>
        <end position="250"/>
    </location>
</feature>
<organism evidence="2 3">
    <name type="scientific">Paenibacillus psychroresistens</name>
    <dbReference type="NCBI Taxonomy" id="1778678"/>
    <lineage>
        <taxon>Bacteria</taxon>
        <taxon>Bacillati</taxon>
        <taxon>Bacillota</taxon>
        <taxon>Bacilli</taxon>
        <taxon>Bacillales</taxon>
        <taxon>Paenibacillaceae</taxon>
        <taxon>Paenibacillus</taxon>
    </lineage>
</organism>
<reference evidence="3" key="1">
    <citation type="submission" date="2018-11" db="EMBL/GenBank/DDBJ databases">
        <title>Complete genome sequence of Paenibacillus sp. ML311-T8.</title>
        <authorList>
            <person name="Nam Y.-D."/>
            <person name="Kang J."/>
            <person name="Chung W.-H."/>
            <person name="Park Y.S."/>
        </authorList>
    </citation>
    <scope>NUCLEOTIDE SEQUENCE [LARGE SCALE GENOMIC DNA]</scope>
    <source>
        <strain evidence="3">ML311-T8</strain>
    </source>
</reference>
<sequence length="270" mass="29722">MPRVRVNGIDLNYEERGSGTPLILLMGLGADGSVWEEHVKAYEQHFRCVLIDNRGAGQSDKPLAPYSTRLMAEDTAGLMDALGIYSAHVAGISMGGAIAQELALLYPERILSLTLNCTWSHCNAYMKAVFSMLSDMYAMAKPDAFAKLLNLWIFTPQYHDENGEDLHNREAEALETMGRMPAHAFSAQCGACAEHDTRGRLADLKLPVFVTVGEKDIFTPPEHSLAIAAELTHAELTVFEGSGHTHHWDKLAKFNQLTLAFMLSNENGSN</sequence>
<dbReference type="InterPro" id="IPR050471">
    <property type="entry name" value="AB_hydrolase"/>
</dbReference>
<evidence type="ECO:0000313" key="3">
    <source>
        <dbReference type="Proteomes" id="UP000426246"/>
    </source>
</evidence>
<dbReference type="Gene3D" id="3.40.50.1820">
    <property type="entry name" value="alpha/beta hydrolase"/>
    <property type="match status" value="1"/>
</dbReference>
<dbReference type="InterPro" id="IPR000073">
    <property type="entry name" value="AB_hydrolase_1"/>
</dbReference>
<evidence type="ECO:0000259" key="1">
    <source>
        <dbReference type="Pfam" id="PF00561"/>
    </source>
</evidence>
<dbReference type="KEGG" id="ppsc:EHS13_32525"/>
<name>A0A6B8RTW5_9BACL</name>
<accession>A0A6B8RTW5</accession>
<dbReference type="EMBL" id="CP034235">
    <property type="protein sequence ID" value="QGQ99254.1"/>
    <property type="molecule type" value="Genomic_DNA"/>
</dbReference>
<keyword evidence="3" id="KW-1185">Reference proteome</keyword>
<dbReference type="Proteomes" id="UP000426246">
    <property type="component" value="Chromosome"/>
</dbReference>
<keyword evidence="2" id="KW-0378">Hydrolase</keyword>
<protein>
    <submittedName>
        <fullName evidence="2">Alpha/beta fold hydrolase</fullName>
    </submittedName>
</protein>
<dbReference type="GO" id="GO:0016787">
    <property type="term" value="F:hydrolase activity"/>
    <property type="evidence" value="ECO:0007669"/>
    <property type="project" value="UniProtKB-KW"/>
</dbReference>
<dbReference type="OrthoDB" id="6191536at2"/>
<gene>
    <name evidence="2" type="ORF">EHS13_32525</name>
</gene>
<dbReference type="RefSeq" id="WP_155704364.1">
    <property type="nucleotide sequence ID" value="NZ_CP034235.1"/>
</dbReference>